<protein>
    <submittedName>
        <fullName evidence="2">Sugar phosphate isomerase/epimerase</fullName>
    </submittedName>
</protein>
<dbReference type="RefSeq" id="WP_249313313.1">
    <property type="nucleotide sequence ID" value="NZ_JACRSU010000003.1"/>
</dbReference>
<dbReference type="Proteomes" id="UP000611762">
    <property type="component" value="Unassembled WGS sequence"/>
</dbReference>
<dbReference type="Pfam" id="PF01261">
    <property type="entry name" value="AP_endonuc_2"/>
    <property type="match status" value="1"/>
</dbReference>
<keyword evidence="3" id="KW-1185">Reference proteome</keyword>
<dbReference type="PANTHER" id="PTHR12110:SF53">
    <property type="entry name" value="BLR5974 PROTEIN"/>
    <property type="match status" value="1"/>
</dbReference>
<dbReference type="InterPro" id="IPR013022">
    <property type="entry name" value="Xyl_isomerase-like_TIM-brl"/>
</dbReference>
<dbReference type="GO" id="GO:0016853">
    <property type="term" value="F:isomerase activity"/>
    <property type="evidence" value="ECO:0007669"/>
    <property type="project" value="UniProtKB-KW"/>
</dbReference>
<dbReference type="InterPro" id="IPR050312">
    <property type="entry name" value="IolE/XylAMocC-like"/>
</dbReference>
<organism evidence="2 3">
    <name type="scientific">Congzhengia minquanensis</name>
    <dbReference type="NCBI Taxonomy" id="2763657"/>
    <lineage>
        <taxon>Bacteria</taxon>
        <taxon>Bacillati</taxon>
        <taxon>Bacillota</taxon>
        <taxon>Clostridia</taxon>
        <taxon>Eubacteriales</taxon>
        <taxon>Oscillospiraceae</taxon>
        <taxon>Congzhengia</taxon>
    </lineage>
</organism>
<dbReference type="EMBL" id="JACRSU010000003">
    <property type="protein sequence ID" value="MBC8541279.1"/>
    <property type="molecule type" value="Genomic_DNA"/>
</dbReference>
<sequence>MSYSFTISGFSDEIDSNVVKQFEHLNKLGISYFEPRGIDGKNIADLDDGEVLALKEKMDQYGIKVSSIGSPIGKISINDPMEPHMEKLARVIKTAKMLDTKYIRVFSFFIPEGEDPANYKEEVLSRMKQMVALAEKEGVVLLHENEKGIYGDIASRCKDIFEAVKSPALGCVFDPANFVQCGQTVYPDGFQLLKPYLTYMHIKDAKQDGTVVPSGFGEGGLKKIISELKKMDYQGFLSLEPHLGSFEGLAALELSDEMLKLEESGPDKFTMAYEALKNIIDEKQ</sequence>
<feature type="domain" description="Xylose isomerase-like TIM barrel" evidence="1">
    <location>
        <begin position="22"/>
        <end position="242"/>
    </location>
</feature>
<proteinExistence type="predicted"/>
<comment type="caution">
    <text evidence="2">The sequence shown here is derived from an EMBL/GenBank/DDBJ whole genome shotgun (WGS) entry which is preliminary data.</text>
</comment>
<name>A0A926HYN0_9FIRM</name>
<reference evidence="2" key="1">
    <citation type="submission" date="2020-08" db="EMBL/GenBank/DDBJ databases">
        <title>Genome public.</title>
        <authorList>
            <person name="Liu C."/>
            <person name="Sun Q."/>
        </authorList>
    </citation>
    <scope>NUCLEOTIDE SEQUENCE</scope>
    <source>
        <strain evidence="2">H8</strain>
    </source>
</reference>
<evidence type="ECO:0000259" key="1">
    <source>
        <dbReference type="Pfam" id="PF01261"/>
    </source>
</evidence>
<dbReference type="PANTHER" id="PTHR12110">
    <property type="entry name" value="HYDROXYPYRUVATE ISOMERASE"/>
    <property type="match status" value="1"/>
</dbReference>
<dbReference type="InterPro" id="IPR036237">
    <property type="entry name" value="Xyl_isomerase-like_sf"/>
</dbReference>
<accession>A0A926HYN0</accession>
<keyword evidence="2" id="KW-0413">Isomerase</keyword>
<dbReference type="Gene3D" id="3.20.20.150">
    <property type="entry name" value="Divalent-metal-dependent TIM barrel enzymes"/>
    <property type="match status" value="1"/>
</dbReference>
<dbReference type="AlphaFoldDB" id="A0A926HYN0"/>
<evidence type="ECO:0000313" key="2">
    <source>
        <dbReference type="EMBL" id="MBC8541279.1"/>
    </source>
</evidence>
<evidence type="ECO:0000313" key="3">
    <source>
        <dbReference type="Proteomes" id="UP000611762"/>
    </source>
</evidence>
<dbReference type="SUPFAM" id="SSF51658">
    <property type="entry name" value="Xylose isomerase-like"/>
    <property type="match status" value="1"/>
</dbReference>
<gene>
    <name evidence="2" type="ORF">H8698_09860</name>
</gene>